<protein>
    <recommendedName>
        <fullName evidence="4">Chromo domain-containing protein</fullName>
    </recommendedName>
</protein>
<comment type="caution">
    <text evidence="5">The sequence shown here is derived from an EMBL/GenBank/DDBJ whole genome shotgun (WGS) entry which is preliminary data.</text>
</comment>
<keyword evidence="2" id="KW-0539">Nucleus</keyword>
<name>A0A1Y1UCK5_9TREE</name>
<sequence>MARLKTAYSASVVSDVIPNDVDSSHLTSADTASSSRPTRSPTRKRLSYIPPSEQVFEVSRILARSLHTSKCADGTRQHHYLVKWEGYGPGSDSWEPRSNLVPGANAFLTAYDSKEQQFVILQSRKGKSCSYLVRYGCIQVGLQRLEPSPLYEEEWQTRDQMMEIGQLSEWTIDLAIQAFHGKNFDPVIARATSSAARNQTPALKVVESVSLKTRRKVRHPMDLFKVRWTQKQNLCEAWYSRYQLSRRFQAQDLKDAIQKYREESQTLPPVEPSTPGSEYESERQKNIEQNKDLLKELGLSEG</sequence>
<evidence type="ECO:0000256" key="2">
    <source>
        <dbReference type="ARBA" id="ARBA00023242"/>
    </source>
</evidence>
<organism evidence="5 6">
    <name type="scientific">Kockovaella imperatae</name>
    <dbReference type="NCBI Taxonomy" id="4999"/>
    <lineage>
        <taxon>Eukaryota</taxon>
        <taxon>Fungi</taxon>
        <taxon>Dikarya</taxon>
        <taxon>Basidiomycota</taxon>
        <taxon>Agaricomycotina</taxon>
        <taxon>Tremellomycetes</taxon>
        <taxon>Tremellales</taxon>
        <taxon>Cuniculitremaceae</taxon>
        <taxon>Kockovaella</taxon>
    </lineage>
</organism>
<dbReference type="AlphaFoldDB" id="A0A1Y1UCK5"/>
<gene>
    <name evidence="5" type="ORF">BD324DRAFT_79500</name>
</gene>
<dbReference type="InParanoid" id="A0A1Y1UCK5"/>
<dbReference type="PROSITE" id="PS50013">
    <property type="entry name" value="CHROMO_2"/>
    <property type="match status" value="1"/>
</dbReference>
<dbReference type="InterPro" id="IPR016197">
    <property type="entry name" value="Chromo-like_dom_sf"/>
</dbReference>
<accession>A0A1Y1UCK5</accession>
<keyword evidence="6" id="KW-1185">Reference proteome</keyword>
<comment type="subcellular location">
    <subcellularLocation>
        <location evidence="1">Nucleus</location>
    </subcellularLocation>
</comment>
<dbReference type="RefSeq" id="XP_021869945.1">
    <property type="nucleotide sequence ID" value="XM_022019248.1"/>
</dbReference>
<dbReference type="InterPro" id="IPR000953">
    <property type="entry name" value="Chromo/chromo_shadow_dom"/>
</dbReference>
<dbReference type="GO" id="GO:0006338">
    <property type="term" value="P:chromatin remodeling"/>
    <property type="evidence" value="ECO:0007669"/>
    <property type="project" value="UniProtKB-ARBA"/>
</dbReference>
<feature type="region of interest" description="Disordered" evidence="3">
    <location>
        <begin position="261"/>
        <end position="288"/>
    </location>
</feature>
<dbReference type="OrthoDB" id="2447764at2759"/>
<dbReference type="Gene3D" id="2.40.50.40">
    <property type="match status" value="1"/>
</dbReference>
<evidence type="ECO:0000259" key="4">
    <source>
        <dbReference type="PROSITE" id="PS50013"/>
    </source>
</evidence>
<dbReference type="Pfam" id="PF00385">
    <property type="entry name" value="Chromo"/>
    <property type="match status" value="1"/>
</dbReference>
<feature type="domain" description="Chromo" evidence="4">
    <location>
        <begin position="56"/>
        <end position="116"/>
    </location>
</feature>
<evidence type="ECO:0000256" key="1">
    <source>
        <dbReference type="ARBA" id="ARBA00004123"/>
    </source>
</evidence>
<dbReference type="CDD" id="cd00024">
    <property type="entry name" value="CD_CSD"/>
    <property type="match status" value="1"/>
</dbReference>
<dbReference type="GO" id="GO:0005634">
    <property type="term" value="C:nucleus"/>
    <property type="evidence" value="ECO:0007669"/>
    <property type="project" value="UniProtKB-SubCell"/>
</dbReference>
<feature type="region of interest" description="Disordered" evidence="3">
    <location>
        <begin position="23"/>
        <end position="46"/>
    </location>
</feature>
<feature type="compositionally biased region" description="Low complexity" evidence="3">
    <location>
        <begin position="27"/>
        <end position="40"/>
    </location>
</feature>
<dbReference type="InterPro" id="IPR023780">
    <property type="entry name" value="Chromo_domain"/>
</dbReference>
<dbReference type="SMART" id="SM00298">
    <property type="entry name" value="CHROMO"/>
    <property type="match status" value="1"/>
</dbReference>
<dbReference type="InterPro" id="IPR023779">
    <property type="entry name" value="Chromodomain_CS"/>
</dbReference>
<proteinExistence type="predicted"/>
<dbReference type="GeneID" id="33561057"/>
<dbReference type="PROSITE" id="PS00598">
    <property type="entry name" value="CHROMO_1"/>
    <property type="match status" value="1"/>
</dbReference>
<evidence type="ECO:0000256" key="3">
    <source>
        <dbReference type="SAM" id="MobiDB-lite"/>
    </source>
</evidence>
<evidence type="ECO:0000313" key="6">
    <source>
        <dbReference type="Proteomes" id="UP000193218"/>
    </source>
</evidence>
<evidence type="ECO:0000313" key="5">
    <source>
        <dbReference type="EMBL" id="ORX35781.1"/>
    </source>
</evidence>
<dbReference type="Proteomes" id="UP000193218">
    <property type="component" value="Unassembled WGS sequence"/>
</dbReference>
<dbReference type="SUPFAM" id="SSF54160">
    <property type="entry name" value="Chromo domain-like"/>
    <property type="match status" value="1"/>
</dbReference>
<dbReference type="EMBL" id="NBSH01000010">
    <property type="protein sequence ID" value="ORX35781.1"/>
    <property type="molecule type" value="Genomic_DNA"/>
</dbReference>
<reference evidence="5 6" key="1">
    <citation type="submission" date="2017-03" db="EMBL/GenBank/DDBJ databases">
        <title>Widespread Adenine N6-methylation of Active Genes in Fungi.</title>
        <authorList>
            <consortium name="DOE Joint Genome Institute"/>
            <person name="Mondo S.J."/>
            <person name="Dannebaum R.O."/>
            <person name="Kuo R.C."/>
            <person name="Louie K.B."/>
            <person name="Bewick A.J."/>
            <person name="Labutti K."/>
            <person name="Haridas S."/>
            <person name="Kuo A."/>
            <person name="Salamov A."/>
            <person name="Ahrendt S.R."/>
            <person name="Lau R."/>
            <person name="Bowen B.P."/>
            <person name="Lipzen A."/>
            <person name="Sullivan W."/>
            <person name="Andreopoulos W.B."/>
            <person name="Clum A."/>
            <person name="Lindquist E."/>
            <person name="Daum C."/>
            <person name="Northen T.R."/>
            <person name="Ramamoorthy G."/>
            <person name="Schmitz R.J."/>
            <person name="Gryganskyi A."/>
            <person name="Culley D."/>
            <person name="Magnuson J."/>
            <person name="James T.Y."/>
            <person name="O'Malley M.A."/>
            <person name="Stajich J.E."/>
            <person name="Spatafora J.W."/>
            <person name="Visel A."/>
            <person name="Grigoriev I.V."/>
        </authorList>
    </citation>
    <scope>NUCLEOTIDE SEQUENCE [LARGE SCALE GENOMIC DNA]</scope>
    <source>
        <strain evidence="5 6">NRRL Y-17943</strain>
    </source>
</reference>